<protein>
    <submittedName>
        <fullName evidence="1">Uncharacterized protein</fullName>
    </submittedName>
</protein>
<organism evidence="1 2">
    <name type="scientific">Paenibacillus larvae subsp. pulvifaciens</name>
    <dbReference type="NCBI Taxonomy" id="1477"/>
    <lineage>
        <taxon>Bacteria</taxon>
        <taxon>Bacillati</taxon>
        <taxon>Bacillota</taxon>
        <taxon>Bacilli</taxon>
        <taxon>Bacillales</taxon>
        <taxon>Paenibacillaceae</taxon>
        <taxon>Paenibacillus</taxon>
    </lineage>
</organism>
<gene>
    <name evidence="1" type="ORF">B7C51_10240</name>
</gene>
<sequence>MVEKNTHVIANRMMSIEQSHVRPMVLGKAGANVEFGTKLAASLVGAYAWIETVQWDSFNEAQCCKHRWKRTNSDLVIILPSF</sequence>
<evidence type="ECO:0000313" key="1">
    <source>
        <dbReference type="EMBL" id="ARF68128.1"/>
    </source>
</evidence>
<reference evidence="1 2" key="1">
    <citation type="submission" date="2017-03" db="EMBL/GenBank/DDBJ databases">
        <title>Paenibacillus larvae genome sequencing.</title>
        <authorList>
            <person name="Dingman D.W."/>
        </authorList>
    </citation>
    <scope>NUCLEOTIDE SEQUENCE [LARGE SCALE GENOMIC DNA]</scope>
    <source>
        <strain evidence="1 2">SAG 10367</strain>
    </source>
</reference>
<evidence type="ECO:0000313" key="2">
    <source>
        <dbReference type="Proteomes" id="UP000192727"/>
    </source>
</evidence>
<dbReference type="AlphaFoldDB" id="A0A1V0UT26"/>
<proteinExistence type="predicted"/>
<accession>A0A1V0UT26</accession>
<dbReference type="Proteomes" id="UP000192727">
    <property type="component" value="Chromosome"/>
</dbReference>
<name>A0A1V0UT26_9BACL</name>
<dbReference type="EMBL" id="CP020557">
    <property type="protein sequence ID" value="ARF68128.1"/>
    <property type="molecule type" value="Genomic_DNA"/>
</dbReference>